<name>A0ABS4YIX3_9MICO</name>
<reference evidence="2 3" key="1">
    <citation type="submission" date="2021-03" db="EMBL/GenBank/DDBJ databases">
        <title>Sequencing the genomes of 1000 actinobacteria strains.</title>
        <authorList>
            <person name="Klenk H.-P."/>
        </authorList>
    </citation>
    <scope>NUCLEOTIDE SEQUENCE [LARGE SCALE GENOMIC DNA]</scope>
    <source>
        <strain evidence="2 3">DSM 14564</strain>
    </source>
</reference>
<feature type="transmembrane region" description="Helical" evidence="1">
    <location>
        <begin position="70"/>
        <end position="91"/>
    </location>
</feature>
<dbReference type="EMBL" id="JAGIOC010000001">
    <property type="protein sequence ID" value="MBP2408694.1"/>
    <property type="molecule type" value="Genomic_DNA"/>
</dbReference>
<keyword evidence="1" id="KW-0812">Transmembrane</keyword>
<proteinExistence type="predicted"/>
<organism evidence="2 3">
    <name type="scientific">Brachybacterium fresconis</name>
    <dbReference type="NCBI Taxonomy" id="173363"/>
    <lineage>
        <taxon>Bacteria</taxon>
        <taxon>Bacillati</taxon>
        <taxon>Actinomycetota</taxon>
        <taxon>Actinomycetes</taxon>
        <taxon>Micrococcales</taxon>
        <taxon>Dermabacteraceae</taxon>
        <taxon>Brachybacterium</taxon>
    </lineage>
</organism>
<evidence type="ECO:0000313" key="3">
    <source>
        <dbReference type="Proteomes" id="UP000698222"/>
    </source>
</evidence>
<evidence type="ECO:0000313" key="2">
    <source>
        <dbReference type="EMBL" id="MBP2408694.1"/>
    </source>
</evidence>
<protein>
    <submittedName>
        <fullName evidence="2">Uncharacterized protein</fullName>
    </submittedName>
</protein>
<sequence>MKHPLVPSIEVLGALPLSHLNDQSIYGNRVEPIVQLDSHDRVAARRYQQELPSQVLYVDRLPRRRSRPDCIIGVGFIVAWATPLGVAQGVLLEDFDDALEFGRLAMKGLHSAHSFLFRAASITKWNPTTEVDDRSIVVDAEALEWQPGSQVQWASPLEIHPAKYSRR</sequence>
<gene>
    <name evidence="2" type="ORF">JOF44_001597</name>
</gene>
<comment type="caution">
    <text evidence="2">The sequence shown here is derived from an EMBL/GenBank/DDBJ whole genome shotgun (WGS) entry which is preliminary data.</text>
</comment>
<evidence type="ECO:0000256" key="1">
    <source>
        <dbReference type="SAM" id="Phobius"/>
    </source>
</evidence>
<keyword evidence="3" id="KW-1185">Reference proteome</keyword>
<keyword evidence="1" id="KW-1133">Transmembrane helix</keyword>
<dbReference type="Proteomes" id="UP000698222">
    <property type="component" value="Unassembled WGS sequence"/>
</dbReference>
<keyword evidence="1" id="KW-0472">Membrane</keyword>
<accession>A0ABS4YIX3</accession>
<dbReference type="RefSeq" id="WP_209889528.1">
    <property type="nucleotide sequence ID" value="NZ_BAAAJV010000001.1"/>
</dbReference>